<proteinExistence type="predicted"/>
<dbReference type="Gene3D" id="1.10.10.10">
    <property type="entry name" value="Winged helix-like DNA-binding domain superfamily/Winged helix DNA-binding domain"/>
    <property type="match status" value="1"/>
</dbReference>
<dbReference type="InterPro" id="IPR036388">
    <property type="entry name" value="WH-like_DNA-bd_sf"/>
</dbReference>
<dbReference type="Proteomes" id="UP001595387">
    <property type="component" value="Unassembled WGS sequence"/>
</dbReference>
<accession>A0ABV7A5G6</accession>
<dbReference type="SUPFAM" id="SSF46785">
    <property type="entry name" value="Winged helix' DNA-binding domain"/>
    <property type="match status" value="1"/>
</dbReference>
<evidence type="ECO:0000259" key="1">
    <source>
        <dbReference type="Pfam" id="PF14493"/>
    </source>
</evidence>
<protein>
    <submittedName>
        <fullName evidence="2">Helix-turn-helix domain-containing protein</fullName>
    </submittedName>
</protein>
<dbReference type="InterPro" id="IPR036390">
    <property type="entry name" value="WH_DNA-bd_sf"/>
</dbReference>
<sequence>MIIEGLLLRSIHQLRGERTVSSIYHLLKGKKSIQTVQDAHIYSLEPYFGVHKRLDKRQFDDIVDKLSYMKYIQSLSDLQPIWKLTREGLGWLDEREPILGLDKLNGLKYHETGVLFTDRLTLLIQTLTNSRMNYFSFIPVVDNGPTESWVKGFYKKARDKEGAILQEMYEELHHLLKNFTDDEAGIFTDRLTGYKRYGMSVGQLADKYQLSIDDTYLRLTAMTHSMMDQIRNNPGAFPLMKLLLRDLEDDYGLSFSANTTYKLLKKGLDIDQIAGRRKLKVNTIYDHIVEIALQDEGFSIDSYFSHGEKEEIIQAMNKAGTHKLKEIKQLVNEKVSYFQIRLLIAREKSLERRDRQ</sequence>
<feature type="domain" description="Helicase Helix-turn-helix" evidence="1">
    <location>
        <begin position="256"/>
        <end position="343"/>
    </location>
</feature>
<evidence type="ECO:0000313" key="2">
    <source>
        <dbReference type="EMBL" id="MFC2948282.1"/>
    </source>
</evidence>
<evidence type="ECO:0000313" key="3">
    <source>
        <dbReference type="Proteomes" id="UP001595387"/>
    </source>
</evidence>
<dbReference type="InterPro" id="IPR008308">
    <property type="entry name" value="YpbB-like"/>
</dbReference>
<dbReference type="Pfam" id="PF14493">
    <property type="entry name" value="HTH_40"/>
    <property type="match status" value="1"/>
</dbReference>
<gene>
    <name evidence="2" type="ORF">ACFODW_08015</name>
</gene>
<dbReference type="EMBL" id="JBHRRZ010000014">
    <property type="protein sequence ID" value="MFC2948282.1"/>
    <property type="molecule type" value="Genomic_DNA"/>
</dbReference>
<name>A0ABV7A5G6_9BACI</name>
<dbReference type="InterPro" id="IPR029491">
    <property type="entry name" value="Helicase_HTH"/>
</dbReference>
<organism evidence="2 3">
    <name type="scientific">Virgibacillus sediminis</name>
    <dbReference type="NCBI Taxonomy" id="202260"/>
    <lineage>
        <taxon>Bacteria</taxon>
        <taxon>Bacillati</taxon>
        <taxon>Bacillota</taxon>
        <taxon>Bacilli</taxon>
        <taxon>Bacillales</taxon>
        <taxon>Bacillaceae</taxon>
        <taxon>Virgibacillus</taxon>
    </lineage>
</organism>
<reference evidence="3" key="1">
    <citation type="journal article" date="2019" name="Int. J. Syst. Evol. Microbiol.">
        <title>The Global Catalogue of Microorganisms (GCM) 10K type strain sequencing project: providing services to taxonomists for standard genome sequencing and annotation.</title>
        <authorList>
            <consortium name="The Broad Institute Genomics Platform"/>
            <consortium name="The Broad Institute Genome Sequencing Center for Infectious Disease"/>
            <person name="Wu L."/>
            <person name="Ma J."/>
        </authorList>
    </citation>
    <scope>NUCLEOTIDE SEQUENCE [LARGE SCALE GENOMIC DNA]</scope>
    <source>
        <strain evidence="3">KCTC 13193</strain>
    </source>
</reference>
<keyword evidence="3" id="KW-1185">Reference proteome</keyword>
<comment type="caution">
    <text evidence="2">The sequence shown here is derived from an EMBL/GenBank/DDBJ whole genome shotgun (WGS) entry which is preliminary data.</text>
</comment>
<dbReference type="PIRSF" id="PIRSF021350">
    <property type="entry name" value="UCP021350"/>
    <property type="match status" value="1"/>
</dbReference>
<dbReference type="Gene3D" id="1.10.10.1390">
    <property type="entry name" value="ATP-dependent DNA helicase RecQ"/>
    <property type="match status" value="1"/>
</dbReference>
<dbReference type="RefSeq" id="WP_390305070.1">
    <property type="nucleotide sequence ID" value="NZ_JBHRRZ010000014.1"/>
</dbReference>